<dbReference type="EMBL" id="FWEW01003840">
    <property type="protein sequence ID" value="SLM41354.1"/>
    <property type="molecule type" value="Genomic_DNA"/>
</dbReference>
<organism evidence="17 18">
    <name type="scientific">Lasallia pustulata</name>
    <dbReference type="NCBI Taxonomy" id="136370"/>
    <lineage>
        <taxon>Eukaryota</taxon>
        <taxon>Fungi</taxon>
        <taxon>Dikarya</taxon>
        <taxon>Ascomycota</taxon>
        <taxon>Pezizomycotina</taxon>
        <taxon>Lecanoromycetes</taxon>
        <taxon>OSLEUM clade</taxon>
        <taxon>Umbilicariomycetidae</taxon>
        <taxon>Umbilicariales</taxon>
        <taxon>Umbilicariaceae</taxon>
        <taxon>Lasallia</taxon>
    </lineage>
</organism>
<evidence type="ECO:0000256" key="10">
    <source>
        <dbReference type="ARBA" id="ARBA00023002"/>
    </source>
</evidence>
<dbReference type="GO" id="GO:0016020">
    <property type="term" value="C:membrane"/>
    <property type="evidence" value="ECO:0007669"/>
    <property type="project" value="UniProtKB-SubCell"/>
</dbReference>
<evidence type="ECO:0000313" key="17">
    <source>
        <dbReference type="EMBL" id="SLM41354.1"/>
    </source>
</evidence>
<dbReference type="EC" id="1.1.3.20" evidence="5 12"/>
<keyword evidence="11" id="KW-0472">Membrane</keyword>
<dbReference type="Pfam" id="PF05199">
    <property type="entry name" value="GMC_oxred_C"/>
    <property type="match status" value="1"/>
</dbReference>
<keyword evidence="9" id="KW-1133">Transmembrane helix</keyword>
<evidence type="ECO:0000259" key="16">
    <source>
        <dbReference type="Pfam" id="PF05199"/>
    </source>
</evidence>
<evidence type="ECO:0000259" key="15">
    <source>
        <dbReference type="Pfam" id="PF00890"/>
    </source>
</evidence>
<dbReference type="InterPro" id="IPR036188">
    <property type="entry name" value="FAD/NAD-bd_sf"/>
</dbReference>
<comment type="similarity">
    <text evidence="4 12">Belongs to the GMC oxidoreductase family.</text>
</comment>
<dbReference type="GO" id="GO:0050660">
    <property type="term" value="F:flavin adenine dinucleotide binding"/>
    <property type="evidence" value="ECO:0007669"/>
    <property type="project" value="InterPro"/>
</dbReference>
<dbReference type="Gene3D" id="3.50.50.60">
    <property type="entry name" value="FAD/NAD(P)-binding domain"/>
    <property type="match status" value="2"/>
</dbReference>
<evidence type="ECO:0000256" key="5">
    <source>
        <dbReference type="ARBA" id="ARBA00013125"/>
    </source>
</evidence>
<name>A0A1W5DDV1_9LECA</name>
<keyword evidence="18" id="KW-1185">Reference proteome</keyword>
<feature type="domain" description="Glucose-methanol-choline oxidoreductase C-terminal" evidence="16">
    <location>
        <begin position="580"/>
        <end position="726"/>
    </location>
</feature>
<evidence type="ECO:0000256" key="4">
    <source>
        <dbReference type="ARBA" id="ARBA00010790"/>
    </source>
</evidence>
<feature type="active site" description="Proton acceptor" evidence="13">
    <location>
        <position position="675"/>
    </location>
</feature>
<dbReference type="PANTHER" id="PTHR46056:SF12">
    <property type="entry name" value="LONG-CHAIN-ALCOHOL OXIDASE"/>
    <property type="match status" value="1"/>
</dbReference>
<dbReference type="InterPro" id="IPR007867">
    <property type="entry name" value="GMC_OxRtase_C"/>
</dbReference>
<evidence type="ECO:0000259" key="14">
    <source>
        <dbReference type="Pfam" id="PF00732"/>
    </source>
</evidence>
<keyword evidence="10 12" id="KW-0560">Oxidoreductase</keyword>
<evidence type="ECO:0000256" key="13">
    <source>
        <dbReference type="PIRSR" id="PIRSR028937-1"/>
    </source>
</evidence>
<dbReference type="PANTHER" id="PTHR46056">
    <property type="entry name" value="LONG-CHAIN-ALCOHOL OXIDASE"/>
    <property type="match status" value="1"/>
</dbReference>
<dbReference type="InterPro" id="IPR000172">
    <property type="entry name" value="GMC_OxRdtase_N"/>
</dbReference>
<evidence type="ECO:0000256" key="3">
    <source>
        <dbReference type="ARBA" id="ARBA00004370"/>
    </source>
</evidence>
<evidence type="ECO:0000256" key="12">
    <source>
        <dbReference type="PIRNR" id="PIRNR028937"/>
    </source>
</evidence>
<evidence type="ECO:0000256" key="2">
    <source>
        <dbReference type="ARBA" id="ARBA00003842"/>
    </source>
</evidence>
<proteinExistence type="inferred from homology"/>
<comment type="catalytic activity">
    <reaction evidence="1 12">
        <text>a long-chain primary fatty alcohol + O2 = a long-chain fatty aldehyde + H2O2</text>
        <dbReference type="Rhea" id="RHEA:22756"/>
        <dbReference type="ChEBI" id="CHEBI:15379"/>
        <dbReference type="ChEBI" id="CHEBI:16240"/>
        <dbReference type="ChEBI" id="CHEBI:17176"/>
        <dbReference type="ChEBI" id="CHEBI:77396"/>
        <dbReference type="EC" id="1.1.3.20"/>
    </reaction>
</comment>
<evidence type="ECO:0000256" key="6">
    <source>
        <dbReference type="ARBA" id="ARBA00022630"/>
    </source>
</evidence>
<evidence type="ECO:0000313" key="18">
    <source>
        <dbReference type="Proteomes" id="UP000192927"/>
    </source>
</evidence>
<dbReference type="AlphaFoldDB" id="A0A1W5DDV1"/>
<feature type="domain" description="Glucose-methanol-choline oxidoreductase N-terminal" evidence="14">
    <location>
        <begin position="272"/>
        <end position="496"/>
    </location>
</feature>
<dbReference type="Pfam" id="PF00732">
    <property type="entry name" value="GMC_oxred_N"/>
    <property type="match status" value="1"/>
</dbReference>
<dbReference type="SUPFAM" id="SSF51905">
    <property type="entry name" value="FAD/NAD(P)-binding domain"/>
    <property type="match status" value="1"/>
</dbReference>
<keyword evidence="8" id="KW-0274">FAD</keyword>
<keyword evidence="6" id="KW-0285">Flavoprotein</keyword>
<dbReference type="PIRSF" id="PIRSF028937">
    <property type="entry name" value="Lg_Ch_AO"/>
    <property type="match status" value="1"/>
</dbReference>
<dbReference type="GO" id="GO:0046577">
    <property type="term" value="F:long-chain-alcohol oxidase activity"/>
    <property type="evidence" value="ECO:0007669"/>
    <property type="project" value="UniProtKB-EC"/>
</dbReference>
<keyword evidence="7" id="KW-0812">Transmembrane</keyword>
<accession>A0A1W5DDV1</accession>
<comment type="subcellular location">
    <subcellularLocation>
        <location evidence="3">Membrane</location>
    </subcellularLocation>
</comment>
<dbReference type="InterPro" id="IPR012400">
    <property type="entry name" value="Long_Oxdase"/>
</dbReference>
<evidence type="ECO:0000256" key="9">
    <source>
        <dbReference type="ARBA" id="ARBA00022989"/>
    </source>
</evidence>
<evidence type="ECO:0000256" key="11">
    <source>
        <dbReference type="ARBA" id="ARBA00023136"/>
    </source>
</evidence>
<dbReference type="Proteomes" id="UP000192927">
    <property type="component" value="Unassembled WGS sequence"/>
</dbReference>
<reference evidence="18" key="1">
    <citation type="submission" date="2017-03" db="EMBL/GenBank/DDBJ databases">
        <authorList>
            <person name="Sharma R."/>
            <person name="Thines M."/>
        </authorList>
    </citation>
    <scope>NUCLEOTIDE SEQUENCE [LARGE SCALE GENOMIC DNA]</scope>
</reference>
<sequence>MTSQQLALIAPLATPLPPPPAGEILTPAQWRTLMAIADATIPSIEVSSSPSITNKLNIQASAYTTSMDKVKSALPPGADPDLAQNYLKENASSVKGFQGLLHRTLGDYINQDARKGVSVILSALDTRAGCLLLTGSTTSFHLQPVQRREQILLSWAESYFPPLRQTYKSLTSWFNAIWLKTSPTIGLVLGFPRVPVHGKPGIGFDYDFLQFPPGLGAEIVGTDVVVVGSGCGGAVVAKNLAEAGNRVVVVEKGYHYRPEYLPMTEADAGIHLFMNGGIDCSDDNSIVIVAGQTWGGGGTVNWSASLQTQGFVRKEWADGGLPFFTSSEYQKSLDRVCQRMGVSAEHIEHNKSNQVILEGARKLGYSCKAVPQNTGGNKHYCGYCTTGCHSVEKQGPVVSFLPDAATAGALFVEGLQVDKVLFDESKGKKVAIGIKGVWTSRDGNGGVSGDDKTTRQVIVRAKRVIVSGGTLQSPLLLLRSGLKNSQIGRNLHLHPAMTIGATFDEETRPWEGGILTTVCDELQNLDSRGHGIKIETTTMLPSWFLPQQSWTGGLEYKLLCLKLKHQAGFVSLVRDRDTGRVYPDPVDGRCRIQYTPSAFDKAHAMEGVVALAKINYVAGAREIFTSRYGVPTFVREDVPEGQPDPGINDPRFQAWLGHLRKQGLHVPDSVFGSAHQMGTCRMGINPKTSVVDPQGQVWGTEGLFVCDASVFPSASGVNPMVTTMAISDWISRGIAKGLRKGGRVGEGARL</sequence>
<evidence type="ECO:0000256" key="1">
    <source>
        <dbReference type="ARBA" id="ARBA00000920"/>
    </source>
</evidence>
<dbReference type="Pfam" id="PF00890">
    <property type="entry name" value="FAD_binding_2"/>
    <property type="match status" value="1"/>
</dbReference>
<protein>
    <recommendedName>
        <fullName evidence="5 12">Long-chain-alcohol oxidase</fullName>
        <ecNumber evidence="5 12">1.1.3.20</ecNumber>
    </recommendedName>
</protein>
<feature type="domain" description="FAD-dependent oxidoreductase 2 FAD-binding" evidence="15">
    <location>
        <begin position="223"/>
        <end position="255"/>
    </location>
</feature>
<dbReference type="InterPro" id="IPR003953">
    <property type="entry name" value="FAD-dep_OxRdtase_2_FAD-bd"/>
</dbReference>
<comment type="function">
    <text evidence="2">Long-chain fatty alcohol oxidase involved in the omega-oxidation pathway of lipid degradation.</text>
</comment>
<evidence type="ECO:0000256" key="7">
    <source>
        <dbReference type="ARBA" id="ARBA00022692"/>
    </source>
</evidence>
<evidence type="ECO:0000256" key="8">
    <source>
        <dbReference type="ARBA" id="ARBA00022827"/>
    </source>
</evidence>